<dbReference type="SMART" id="SM00761">
    <property type="entry name" value="HDAC_interact"/>
    <property type="match status" value="1"/>
</dbReference>
<evidence type="ECO:0000256" key="1">
    <source>
        <dbReference type="ARBA" id="ARBA00004123"/>
    </source>
</evidence>
<protein>
    <recommendedName>
        <fullName evidence="6">Histone deacetylase interacting domain-containing protein</fullName>
    </recommendedName>
</protein>
<evidence type="ECO:0000313" key="7">
    <source>
        <dbReference type="EMBL" id="TKR92907.1"/>
    </source>
</evidence>
<feature type="domain" description="Histone deacetylase interacting" evidence="6">
    <location>
        <begin position="398"/>
        <end position="499"/>
    </location>
</feature>
<comment type="caution">
    <text evidence="7">The sequence shown here is derived from an EMBL/GenBank/DDBJ whole genome shotgun (WGS) entry which is preliminary data.</text>
</comment>
<comment type="subcellular location">
    <subcellularLocation>
        <location evidence="1 4">Nucleus</location>
    </subcellularLocation>
</comment>
<name>A0A4U5P9C7_STECR</name>
<reference evidence="7 8" key="1">
    <citation type="journal article" date="2015" name="Genome Biol.">
        <title>Comparative genomics of Steinernema reveals deeply conserved gene regulatory networks.</title>
        <authorList>
            <person name="Dillman A.R."/>
            <person name="Macchietto M."/>
            <person name="Porter C.F."/>
            <person name="Rogers A."/>
            <person name="Williams B."/>
            <person name="Antoshechkin I."/>
            <person name="Lee M.M."/>
            <person name="Goodwin Z."/>
            <person name="Lu X."/>
            <person name="Lewis E.E."/>
            <person name="Goodrich-Blair H."/>
            <person name="Stock S.P."/>
            <person name="Adams B.J."/>
            <person name="Sternberg P.W."/>
            <person name="Mortazavi A."/>
        </authorList>
    </citation>
    <scope>NUCLEOTIDE SEQUENCE [LARGE SCALE GENOMIC DNA]</scope>
    <source>
        <strain evidence="7 8">ALL</strain>
    </source>
</reference>
<evidence type="ECO:0000256" key="3">
    <source>
        <dbReference type="ARBA" id="ARBA00023242"/>
    </source>
</evidence>
<dbReference type="PANTHER" id="PTHR12346">
    <property type="entry name" value="SIN3B-RELATED"/>
    <property type="match status" value="1"/>
</dbReference>
<dbReference type="AlphaFoldDB" id="A0A4U5P9C7"/>
<accession>A0A4U5P9C7</accession>
<evidence type="ECO:0000256" key="5">
    <source>
        <dbReference type="SAM" id="MobiDB-lite"/>
    </source>
</evidence>
<proteinExistence type="predicted"/>
<feature type="region of interest" description="Disordered" evidence="5">
    <location>
        <begin position="373"/>
        <end position="404"/>
    </location>
</feature>
<dbReference type="PROSITE" id="PS51477">
    <property type="entry name" value="PAH"/>
    <property type="match status" value="2"/>
</dbReference>
<dbReference type="InterPro" id="IPR039774">
    <property type="entry name" value="Sin3-like"/>
</dbReference>
<dbReference type="EMBL" id="AZBU02000002">
    <property type="protein sequence ID" value="TKR92907.1"/>
    <property type="molecule type" value="Genomic_DNA"/>
</dbReference>
<dbReference type="InterPro" id="IPR003822">
    <property type="entry name" value="PAH"/>
</dbReference>
<evidence type="ECO:0000256" key="4">
    <source>
        <dbReference type="PROSITE-ProRule" id="PRU00810"/>
    </source>
</evidence>
<dbReference type="GO" id="GO:0000122">
    <property type="term" value="P:negative regulation of transcription by RNA polymerase II"/>
    <property type="evidence" value="ECO:0007669"/>
    <property type="project" value="TreeGrafter"/>
</dbReference>
<dbReference type="InterPro" id="IPR013194">
    <property type="entry name" value="HDAC_interact_dom"/>
</dbReference>
<dbReference type="GO" id="GO:0070822">
    <property type="term" value="C:Sin3-type complex"/>
    <property type="evidence" value="ECO:0007669"/>
    <property type="project" value="TreeGrafter"/>
</dbReference>
<dbReference type="Pfam" id="PF08295">
    <property type="entry name" value="Sin3_corepress"/>
    <property type="match status" value="1"/>
</dbReference>
<evidence type="ECO:0000259" key="6">
    <source>
        <dbReference type="SMART" id="SM00761"/>
    </source>
</evidence>
<evidence type="ECO:0000313" key="8">
    <source>
        <dbReference type="Proteomes" id="UP000298663"/>
    </source>
</evidence>
<dbReference type="PANTHER" id="PTHR12346:SF0">
    <property type="entry name" value="SIN3A, ISOFORM G"/>
    <property type="match status" value="1"/>
</dbReference>
<dbReference type="GO" id="GO:0003714">
    <property type="term" value="F:transcription corepressor activity"/>
    <property type="evidence" value="ECO:0007669"/>
    <property type="project" value="InterPro"/>
</dbReference>
<gene>
    <name evidence="7" type="ORF">L596_007473</name>
</gene>
<dbReference type="FunFam" id="1.20.1160.11:FF:000001">
    <property type="entry name" value="Paired amphipathic helix protein Sin3"/>
    <property type="match status" value="1"/>
</dbReference>
<feature type="compositionally biased region" description="Low complexity" evidence="5">
    <location>
        <begin position="381"/>
        <end position="398"/>
    </location>
</feature>
<reference evidence="7 8" key="2">
    <citation type="journal article" date="2019" name="G3 (Bethesda)">
        <title>Hybrid Assembly of the Genome of the Entomopathogenic Nematode Steinernema carpocapsae Identifies the X-Chromosome.</title>
        <authorList>
            <person name="Serra L."/>
            <person name="Macchietto M."/>
            <person name="Macias-Munoz A."/>
            <person name="McGill C.J."/>
            <person name="Rodriguez I.M."/>
            <person name="Rodriguez B."/>
            <person name="Murad R."/>
            <person name="Mortazavi A."/>
        </authorList>
    </citation>
    <scope>NUCLEOTIDE SEQUENCE [LARGE SCALE GENOMIC DNA]</scope>
    <source>
        <strain evidence="7 8">ALL</strain>
    </source>
</reference>
<keyword evidence="2" id="KW-0678">Repressor</keyword>
<keyword evidence="3 4" id="KW-0539">Nucleus</keyword>
<feature type="region of interest" description="Disordered" evidence="5">
    <location>
        <begin position="165"/>
        <end position="190"/>
    </location>
</feature>
<dbReference type="Gene3D" id="1.20.1160.11">
    <property type="entry name" value="Paired amphipathic helix"/>
    <property type="match status" value="3"/>
</dbReference>
<dbReference type="OrthoDB" id="10265969at2759"/>
<dbReference type="STRING" id="34508.A0A4U5P9C7"/>
<keyword evidence="8" id="KW-1185">Reference proteome</keyword>
<dbReference type="Proteomes" id="UP000298663">
    <property type="component" value="Unassembled WGS sequence"/>
</dbReference>
<feature type="compositionally biased region" description="Polar residues" evidence="5">
    <location>
        <begin position="165"/>
        <end position="176"/>
    </location>
</feature>
<dbReference type="InterPro" id="IPR036600">
    <property type="entry name" value="PAH_sf"/>
</dbReference>
<sequence>MDQNGSDQVSHPIPARVVHGVVPRAQRKLKVEDALTYLDQVKTQFTDRPGVYSDFLDIMKDFKSQSIDTPGVIRRVSRLFRGRSNLIIGFNTFLPQGFIIRVQRDHSIIIDQPDGTTQTIDAGEDERNEEELASLESNGQFQTEMILGMHSGSVLSADVRESSVKSGTVENDASSSGGAGRESQESSPANEKNKFDYALVYVNKIKERFAGRPDVYKTFLEALHSYQRIDQTSSMASEGEVYQRVAKLFENDPDLLEEFGSFLTTTTTFALANREEEVSSEQPEKLQKMSWTVNYNTYRSDMMKCASAEDVLFFDKVQEAVPREAFLNFLRLLSLYTKKMITRTELTELSQKFFNENSELQRSFRALLYRTDDDSEEDGDSTLSSQPQSPSDLQPISSRKSLPVSYRSVPEQHRGVHCSGRTNLCKAVLNDEWVSFPSWSSEDTSNVSSKKTVYEECIYRTEEERFELDIVMEVNKSAIKLLTYIENEMKTMKPDELAKLRYDDKFLGKSSSLMRRALKRLYGEHANKILDGLMYSPSVAIPRVLLRMKDKHREWMRNQKQYNVIWREQTEKNYMKSLDHQASSLKSSDLKMLKSKSLIVHMENLYDERLAELNDAEHTPNVDINGPHLYMVYGRTGV</sequence>
<dbReference type="SUPFAM" id="SSF47762">
    <property type="entry name" value="PAH2 domain"/>
    <property type="match status" value="3"/>
</dbReference>
<evidence type="ECO:0000256" key="2">
    <source>
        <dbReference type="ARBA" id="ARBA00022491"/>
    </source>
</evidence>
<dbReference type="Pfam" id="PF02671">
    <property type="entry name" value="PAH"/>
    <property type="match status" value="3"/>
</dbReference>
<organism evidence="7 8">
    <name type="scientific">Steinernema carpocapsae</name>
    <name type="common">Entomopathogenic nematode</name>
    <dbReference type="NCBI Taxonomy" id="34508"/>
    <lineage>
        <taxon>Eukaryota</taxon>
        <taxon>Metazoa</taxon>
        <taxon>Ecdysozoa</taxon>
        <taxon>Nematoda</taxon>
        <taxon>Chromadorea</taxon>
        <taxon>Rhabditida</taxon>
        <taxon>Tylenchina</taxon>
        <taxon>Panagrolaimomorpha</taxon>
        <taxon>Strongyloidoidea</taxon>
        <taxon>Steinernematidae</taxon>
        <taxon>Steinernema</taxon>
    </lineage>
</organism>